<feature type="coiled-coil region" evidence="1">
    <location>
        <begin position="687"/>
        <end position="714"/>
    </location>
</feature>
<feature type="coiled-coil region" evidence="1">
    <location>
        <begin position="504"/>
        <end position="560"/>
    </location>
</feature>
<feature type="coiled-coil region" evidence="1">
    <location>
        <begin position="184"/>
        <end position="218"/>
    </location>
</feature>
<keyword evidence="1" id="KW-0175">Coiled coil</keyword>
<dbReference type="Proteomes" id="UP000238034">
    <property type="component" value="Unassembled WGS sequence"/>
</dbReference>
<evidence type="ECO:0008006" key="5">
    <source>
        <dbReference type="Google" id="ProtNLM"/>
    </source>
</evidence>
<proteinExistence type="predicted"/>
<keyword evidence="2" id="KW-0812">Transmembrane</keyword>
<dbReference type="OrthoDB" id="797760at2"/>
<comment type="caution">
    <text evidence="3">The sequence shown here is derived from an EMBL/GenBank/DDBJ whole genome shotgun (WGS) entry which is preliminary data.</text>
</comment>
<name>A0A2T0U0U6_9SPHI</name>
<dbReference type="RefSeq" id="WP_106293846.1">
    <property type="nucleotide sequence ID" value="NZ_PVTH01000007.1"/>
</dbReference>
<evidence type="ECO:0000256" key="2">
    <source>
        <dbReference type="SAM" id="Phobius"/>
    </source>
</evidence>
<keyword evidence="2" id="KW-0472">Membrane</keyword>
<evidence type="ECO:0000313" key="4">
    <source>
        <dbReference type="Proteomes" id="UP000238034"/>
    </source>
</evidence>
<reference evidence="3 4" key="1">
    <citation type="submission" date="2018-03" db="EMBL/GenBank/DDBJ databases">
        <title>Genomic Encyclopedia of Type Strains, Phase III (KMG-III): the genomes of soil and plant-associated and newly described type strains.</title>
        <authorList>
            <person name="Whitman W."/>
        </authorList>
    </citation>
    <scope>NUCLEOTIDE SEQUENCE [LARGE SCALE GENOMIC DNA]</scope>
    <source>
        <strain evidence="3 4">CGMCC 1.9313</strain>
    </source>
</reference>
<protein>
    <recommendedName>
        <fullName evidence="5">Chromosome segregation ATPase</fullName>
    </recommendedName>
</protein>
<evidence type="ECO:0000256" key="1">
    <source>
        <dbReference type="SAM" id="Coils"/>
    </source>
</evidence>
<feature type="transmembrane region" description="Helical" evidence="2">
    <location>
        <begin position="284"/>
        <end position="305"/>
    </location>
</feature>
<gene>
    <name evidence="3" type="ORF">B0I27_107108</name>
</gene>
<feature type="coiled-coil region" evidence="1">
    <location>
        <begin position="587"/>
        <end position="637"/>
    </location>
</feature>
<keyword evidence="4" id="KW-1185">Reference proteome</keyword>
<sequence>MADKIIIEVGMDNAEYAKKATDTLKAMQDLKDQQVILASTGKKNTLEYEQNKVKLQELGRELKANVALSNNYTGSMVGLRAQLSMLNAQWVKMSEEQRENTEEGKALAAQMLDVTNKLKQQEKGVGDTRRNVGNYAEAVGELRDTMLGAVTSSNAFSQVTEHLPIGFQIGKKAIDAAKDSIQAYHQSQEEVKEAQAAFEKAQTIATEATEKASEAQQKATEIGFKFSQGAATRQEVIKATTVAQEAATAAQEANVVVTQASTAAQEANTAAVTLGTTALKVFRIALAATGIGLVIVLVASLFSYLTKFQPVINAVKTAVAGLAAGFEMMGKILFELISPMQKVFKDPLGAAKDLGNFIVNNLINRFKALGVIIDGIINLDFKKITNGTIQLGTGVENATDKMKNFTKSISDAAKAAASLQDQQNKLERDRINNIATSKELIRQEEALKNIRDNEFNSIPERIAANEKAAAIEKRRLQELETLQLRQVRILQKQAELRGGLSKISNDELQKLREAELELADLREESVGRENEFITNRFQLQKEAADKSKEVAEKYKEANQERLESLIRTNETILTERQKDIDSINKEIDEKVKLYHKYNRTTEQLEKERAARLAEIRKQFHEEDLQQIEENYREIEDLTTASIKNQGERELQELRVNGIRRLEDQDKVIKDLIDRRNKGEKGLSDLINSEMQVRNAMVEDNIRQMNEKTDALDQERITKAKENELALTQARAEGADSYAERLMYQQQYLDQEYELAVTAAIARNEDTYAIHEEFAAKQKALDQEVWASATDAINDFGDNFQDVVGQNTKAAQLAAALQTKAEAALFLQQNARLAIEQLLGITTQLKQPFPLNVIAVAGTLALVARIASAAKSLVTVPKYNGGGLHYDSDGKGTILRGPGTGTSDSMNARLSNGEVIINEKSSKMFLPILSAINTAGGGRPLIGPGSNGYKSVMFPRFANGGMYQGIASTYTGQTFDTEALAVAIASQFRNVTIVTDVRDVTSAQQKRSSSNQNRIV</sequence>
<evidence type="ECO:0000313" key="3">
    <source>
        <dbReference type="EMBL" id="PRY51522.1"/>
    </source>
</evidence>
<keyword evidence="2" id="KW-1133">Transmembrane helix</keyword>
<accession>A0A2T0U0U6</accession>
<organism evidence="3 4">
    <name type="scientific">Arcticibacter pallidicorallinus</name>
    <dbReference type="NCBI Taxonomy" id="1259464"/>
    <lineage>
        <taxon>Bacteria</taxon>
        <taxon>Pseudomonadati</taxon>
        <taxon>Bacteroidota</taxon>
        <taxon>Sphingobacteriia</taxon>
        <taxon>Sphingobacteriales</taxon>
        <taxon>Sphingobacteriaceae</taxon>
        <taxon>Arcticibacter</taxon>
    </lineage>
</organism>
<dbReference type="EMBL" id="PVTH01000007">
    <property type="protein sequence ID" value="PRY51522.1"/>
    <property type="molecule type" value="Genomic_DNA"/>
</dbReference>
<dbReference type="AlphaFoldDB" id="A0A2T0U0U6"/>